<keyword evidence="3" id="KW-1185">Reference proteome</keyword>
<evidence type="ECO:0000259" key="1">
    <source>
        <dbReference type="Pfam" id="PF13614"/>
    </source>
</evidence>
<dbReference type="InterPro" id="IPR050678">
    <property type="entry name" value="DNA_Partitioning_ATPase"/>
</dbReference>
<evidence type="ECO:0000313" key="2">
    <source>
        <dbReference type="EMBL" id="ADZ84057.1"/>
    </source>
</evidence>
<dbReference type="InterPro" id="IPR025669">
    <property type="entry name" value="AAA_dom"/>
</dbReference>
<dbReference type="Gene3D" id="3.40.50.10850">
    <property type="entry name" value="Ntrc-like two-domain protein"/>
    <property type="match status" value="1"/>
</dbReference>
<dbReference type="STRING" id="642492.Clole_2349"/>
<protein>
    <submittedName>
        <fullName evidence="2">Cobyrinic acid ac-diamide synthase</fullName>
    </submittedName>
</protein>
<sequence>MSMNLIIADTNQDYVERLKDYILNKYQDQYIIELIYDKYQLKERIKQGKCQVVLLTPNLYDPEMNIKNIELPIILVDEEAPLPYPDKFKRSINKYTRITSLMLYVEEEYEEMERNKPVIYGVYSPAGGVGKTTIALSAAIAYAQAGKKVLYFNLEDLDSTPMFFEKAEVPPMEVLLNLAKDSYEQMLAKRIGQDKRTGVMYFTREVQTLDPYAISAEEVSRIVDTLIESGMANIVIIDLSTELNFLNRQVFEMADYLMMVVNQNTQSTYKTNCFMAQDELIEPIRNKIKFVINQGKEFSINQDVEVIARIDKLYATNPLGLCEYIAQNHFLSLHGLNEQ</sequence>
<dbReference type="EMBL" id="CP002582">
    <property type="protein sequence ID" value="ADZ84057.1"/>
    <property type="molecule type" value="Genomic_DNA"/>
</dbReference>
<evidence type="ECO:0000313" key="3">
    <source>
        <dbReference type="Proteomes" id="UP000008467"/>
    </source>
</evidence>
<reference evidence="2 3" key="1">
    <citation type="journal article" date="2011" name="J. Bacteriol.">
        <title>Complete genome sequence of the cellulose-degrading bacterium Cellulosilyticum lentocellum.</title>
        <authorList>
            <consortium name="US DOE Joint Genome Institute"/>
            <person name="Miller D.A."/>
            <person name="Suen G."/>
            <person name="Bruce D."/>
            <person name="Copeland A."/>
            <person name="Cheng J.F."/>
            <person name="Detter C."/>
            <person name="Goodwin L.A."/>
            <person name="Han C.S."/>
            <person name="Hauser L.J."/>
            <person name="Land M.L."/>
            <person name="Lapidus A."/>
            <person name="Lucas S."/>
            <person name="Meincke L."/>
            <person name="Pitluck S."/>
            <person name="Tapia R."/>
            <person name="Teshima H."/>
            <person name="Woyke T."/>
            <person name="Fox B.G."/>
            <person name="Angert E.R."/>
            <person name="Currie C.R."/>
        </authorList>
    </citation>
    <scope>NUCLEOTIDE SEQUENCE [LARGE SCALE GENOMIC DNA]</scope>
    <source>
        <strain evidence="3">ATCC 49066 / DSM 5427 / NCIMB 11756 / RHM5</strain>
    </source>
</reference>
<dbReference type="PANTHER" id="PTHR13696:SF52">
    <property type="entry name" value="PARA FAMILY PROTEIN CT_582"/>
    <property type="match status" value="1"/>
</dbReference>
<dbReference type="SUPFAM" id="SSF52540">
    <property type="entry name" value="P-loop containing nucleoside triphosphate hydrolases"/>
    <property type="match status" value="1"/>
</dbReference>
<dbReference type="InterPro" id="IPR027417">
    <property type="entry name" value="P-loop_NTPase"/>
</dbReference>
<dbReference type="Pfam" id="PF13614">
    <property type="entry name" value="AAA_31"/>
    <property type="match status" value="1"/>
</dbReference>
<dbReference type="eggNOG" id="COG1192">
    <property type="taxonomic scope" value="Bacteria"/>
</dbReference>
<dbReference type="HOGENOM" id="CLU_060728_0_0_9"/>
<accession>F2JST6</accession>
<name>F2JST6_CELLD</name>
<dbReference type="KEGG" id="cle:Clole_2349"/>
<feature type="domain" description="AAA" evidence="1">
    <location>
        <begin position="123"/>
        <end position="269"/>
    </location>
</feature>
<proteinExistence type="predicted"/>
<dbReference type="Gene3D" id="3.40.50.300">
    <property type="entry name" value="P-loop containing nucleotide triphosphate hydrolases"/>
    <property type="match status" value="1"/>
</dbReference>
<dbReference type="AlphaFoldDB" id="F2JST6"/>
<gene>
    <name evidence="2" type="ordered locus">Clole_2349</name>
</gene>
<dbReference type="PANTHER" id="PTHR13696">
    <property type="entry name" value="P-LOOP CONTAINING NUCLEOSIDE TRIPHOSPHATE HYDROLASE"/>
    <property type="match status" value="1"/>
</dbReference>
<organism evidence="2 3">
    <name type="scientific">Cellulosilyticum lentocellum (strain ATCC 49066 / DSM 5427 / NCIMB 11756 / RHM5)</name>
    <name type="common">Clostridium lentocellum</name>
    <dbReference type="NCBI Taxonomy" id="642492"/>
    <lineage>
        <taxon>Bacteria</taxon>
        <taxon>Bacillati</taxon>
        <taxon>Bacillota</taxon>
        <taxon>Clostridia</taxon>
        <taxon>Lachnospirales</taxon>
        <taxon>Cellulosilyticaceae</taxon>
        <taxon>Cellulosilyticum</taxon>
    </lineage>
</organism>
<dbReference type="RefSeq" id="WP_013657351.1">
    <property type="nucleotide sequence ID" value="NC_015275.1"/>
</dbReference>
<dbReference type="Proteomes" id="UP000008467">
    <property type="component" value="Chromosome"/>
</dbReference>